<dbReference type="InterPro" id="IPR029753">
    <property type="entry name" value="D-isomer_DH_CS"/>
</dbReference>
<evidence type="ECO:0000256" key="2">
    <source>
        <dbReference type="ARBA" id="ARBA00023027"/>
    </source>
</evidence>
<dbReference type="RefSeq" id="WP_354194049.1">
    <property type="nucleotide sequence ID" value="NZ_JBEPML010000005.1"/>
</dbReference>
<dbReference type="Pfam" id="PF02826">
    <property type="entry name" value="2-Hacid_dh_C"/>
    <property type="match status" value="1"/>
</dbReference>
<accession>A0ABV2N0T0</accession>
<evidence type="ECO:0000256" key="1">
    <source>
        <dbReference type="ARBA" id="ARBA00023002"/>
    </source>
</evidence>
<keyword evidence="5" id="KW-1185">Reference proteome</keyword>
<dbReference type="SUPFAM" id="SSF52283">
    <property type="entry name" value="Formate/glycerate dehydrogenase catalytic domain-like"/>
    <property type="match status" value="1"/>
</dbReference>
<dbReference type="SMART" id="SM00997">
    <property type="entry name" value="AdoHcyase_NAD"/>
    <property type="match status" value="1"/>
</dbReference>
<comment type="caution">
    <text evidence="4">The sequence shown here is derived from an EMBL/GenBank/DDBJ whole genome shotgun (WGS) entry which is preliminary data.</text>
</comment>
<reference evidence="4 5" key="1">
    <citation type="submission" date="2024-06" db="EMBL/GenBank/DDBJ databases">
        <title>Genomic Encyclopedia of Type Strains, Phase IV (KMG-IV): sequencing the most valuable type-strain genomes for metagenomic binning, comparative biology and taxonomic classification.</title>
        <authorList>
            <person name="Goeker M."/>
        </authorList>
    </citation>
    <scope>NUCLEOTIDE SEQUENCE [LARGE SCALE GENOMIC DNA]</scope>
    <source>
        <strain evidence="4 5">DSM 27865</strain>
    </source>
</reference>
<evidence type="ECO:0000313" key="4">
    <source>
        <dbReference type="EMBL" id="MET3791727.1"/>
    </source>
</evidence>
<dbReference type="InterPro" id="IPR036291">
    <property type="entry name" value="NAD(P)-bd_dom_sf"/>
</dbReference>
<dbReference type="Proteomes" id="UP001549076">
    <property type="component" value="Unassembled WGS sequence"/>
</dbReference>
<name>A0ABV2N0T0_9HYPH</name>
<keyword evidence="2" id="KW-0520">NAD</keyword>
<feature type="domain" description="S-adenosyl-L-homocysteine hydrolase NAD binding" evidence="3">
    <location>
        <begin position="134"/>
        <end position="273"/>
    </location>
</feature>
<evidence type="ECO:0000313" key="5">
    <source>
        <dbReference type="Proteomes" id="UP001549076"/>
    </source>
</evidence>
<dbReference type="PANTHER" id="PTHR10996:SF178">
    <property type="entry name" value="2-HYDROXYACID DEHYDROGENASE YGL185C-RELATED"/>
    <property type="match status" value="1"/>
</dbReference>
<evidence type="ECO:0000259" key="3">
    <source>
        <dbReference type="SMART" id="SM00997"/>
    </source>
</evidence>
<dbReference type="PANTHER" id="PTHR10996">
    <property type="entry name" value="2-HYDROXYACID DEHYDROGENASE-RELATED"/>
    <property type="match status" value="1"/>
</dbReference>
<dbReference type="EMBL" id="JBEPML010000005">
    <property type="protein sequence ID" value="MET3791727.1"/>
    <property type="molecule type" value="Genomic_DNA"/>
</dbReference>
<organism evidence="4 5">
    <name type="scientific">Aquamicrobium terrae</name>
    <dbReference type="NCBI Taxonomy" id="1324945"/>
    <lineage>
        <taxon>Bacteria</taxon>
        <taxon>Pseudomonadati</taxon>
        <taxon>Pseudomonadota</taxon>
        <taxon>Alphaproteobacteria</taxon>
        <taxon>Hyphomicrobiales</taxon>
        <taxon>Phyllobacteriaceae</taxon>
        <taxon>Aquamicrobium</taxon>
    </lineage>
</organism>
<keyword evidence="1" id="KW-0560">Oxidoreductase</keyword>
<dbReference type="Gene3D" id="3.40.50.720">
    <property type="entry name" value="NAD(P)-binding Rossmann-like Domain"/>
    <property type="match status" value="2"/>
</dbReference>
<dbReference type="InterPro" id="IPR006140">
    <property type="entry name" value="D-isomer_DH_NAD-bd"/>
</dbReference>
<proteinExistence type="predicted"/>
<dbReference type="CDD" id="cd12175">
    <property type="entry name" value="2-Hacid_dh_11"/>
    <property type="match status" value="1"/>
</dbReference>
<dbReference type="PROSITE" id="PS00671">
    <property type="entry name" value="D_2_HYDROXYACID_DH_3"/>
    <property type="match status" value="1"/>
</dbReference>
<dbReference type="SUPFAM" id="SSF51735">
    <property type="entry name" value="NAD(P)-binding Rossmann-fold domains"/>
    <property type="match status" value="1"/>
</dbReference>
<protein>
    <submittedName>
        <fullName evidence="4">Lactate dehydrogenase-like 2-hydroxyacid dehydrogenase</fullName>
    </submittedName>
</protein>
<dbReference type="InterPro" id="IPR050223">
    <property type="entry name" value="D-isomer_2-hydroxyacid_DH"/>
</dbReference>
<sequence length="319" mass="33865">MVRLVMLDPTTPARLDRIRPFLPEGWELATTASRAAGDQIAALSGATFGITGDVPVTPEMMATHGLRAIHKWGVGYDNIDLDAARRHGVRVLRTTGSNAVTVAETTLGLILALNRNLVRGHVGILGGEWRKGELSPTSMRLSGKTVGIVGMGYIGKALARLLSGFGCTILYTKRTPLSAAEEAEAGIRFAPLEELLRSADVVTLNCELNASTRNLIDRRTLALMKPDALLVNAARGGVMVEADVAEAIREGRLRGAGVDVFEFEPVSADNPLVGLDRVITTPHIGAVSADGFAPSITRMIGNLHAIARGEDPNPVDVLV</sequence>
<gene>
    <name evidence="4" type="ORF">ABID37_001935</name>
</gene>
<dbReference type="InterPro" id="IPR015878">
    <property type="entry name" value="Ado_hCys_hydrolase_NAD-bd"/>
</dbReference>